<evidence type="ECO:0000256" key="1">
    <source>
        <dbReference type="SAM" id="MobiDB-lite"/>
    </source>
</evidence>
<dbReference type="OrthoDB" id="10251804at2759"/>
<accession>A0A640KMB2</accession>
<proteinExistence type="predicted"/>
<feature type="compositionally biased region" description="Basic and acidic residues" evidence="1">
    <location>
        <begin position="68"/>
        <end position="78"/>
    </location>
</feature>
<name>A0A640KMB2_LEITA</name>
<dbReference type="Proteomes" id="UP000419144">
    <property type="component" value="Unassembled WGS sequence"/>
</dbReference>
<reference evidence="2" key="1">
    <citation type="submission" date="2019-11" db="EMBL/GenBank/DDBJ databases">
        <title>Leishmania tarentolae CDS.</title>
        <authorList>
            <person name="Goto Y."/>
            <person name="Yamagishi J."/>
        </authorList>
    </citation>
    <scope>NUCLEOTIDE SEQUENCE [LARGE SCALE GENOMIC DNA]</scope>
    <source>
        <strain evidence="2">Parrot Tar II</strain>
    </source>
</reference>
<sequence length="90" mass="10109">MRQQETHVCWRCLSAEAVVTLVPCGRYAVCDACADLLVDYCVWRAFILSSVVLLAQSSSHEGQQQPSEQKRDQNREHPMAATDASHIEMC</sequence>
<dbReference type="Gene3D" id="3.30.40.10">
    <property type="entry name" value="Zinc/RING finger domain, C3HC4 (zinc finger)"/>
    <property type="match status" value="1"/>
</dbReference>
<comment type="caution">
    <text evidence="2">The sequence shown here is derived from an EMBL/GenBank/DDBJ whole genome shotgun (WGS) entry which is preliminary data.</text>
</comment>
<evidence type="ECO:0000313" key="2">
    <source>
        <dbReference type="EMBL" id="GET88579.1"/>
    </source>
</evidence>
<dbReference type="AlphaFoldDB" id="A0A640KMB2"/>
<dbReference type="VEuPathDB" id="TriTrypDB:LtaPh_2210600"/>
<dbReference type="InterPro" id="IPR013083">
    <property type="entry name" value="Znf_RING/FYVE/PHD"/>
</dbReference>
<feature type="region of interest" description="Disordered" evidence="1">
    <location>
        <begin position="58"/>
        <end position="90"/>
    </location>
</feature>
<keyword evidence="3" id="KW-1185">Reference proteome</keyword>
<organism evidence="2 3">
    <name type="scientific">Leishmania tarentolae</name>
    <name type="common">Sauroleishmania tarentolae</name>
    <dbReference type="NCBI Taxonomy" id="5689"/>
    <lineage>
        <taxon>Eukaryota</taxon>
        <taxon>Discoba</taxon>
        <taxon>Euglenozoa</taxon>
        <taxon>Kinetoplastea</taxon>
        <taxon>Metakinetoplastina</taxon>
        <taxon>Trypanosomatida</taxon>
        <taxon>Trypanosomatidae</taxon>
        <taxon>Leishmaniinae</taxon>
        <taxon>Leishmania</taxon>
        <taxon>lizard Leishmania</taxon>
    </lineage>
</organism>
<evidence type="ECO:0000313" key="3">
    <source>
        <dbReference type="Proteomes" id="UP000419144"/>
    </source>
</evidence>
<gene>
    <name evidence="2" type="ORF">LtaPh_2210600</name>
</gene>
<dbReference type="EMBL" id="BLBS01000029">
    <property type="protein sequence ID" value="GET88579.1"/>
    <property type="molecule type" value="Genomic_DNA"/>
</dbReference>
<protein>
    <submittedName>
        <fullName evidence="2">Uncharacterized protein</fullName>
    </submittedName>
</protein>